<dbReference type="Gene3D" id="3.40.50.1010">
    <property type="entry name" value="5'-nuclease"/>
    <property type="match status" value="1"/>
</dbReference>
<evidence type="ECO:0000313" key="2">
    <source>
        <dbReference type="EMBL" id="CAB4635522.1"/>
    </source>
</evidence>
<protein>
    <submittedName>
        <fullName evidence="2">Unannotated protein</fullName>
    </submittedName>
</protein>
<dbReference type="PANTHER" id="PTHR36173:SF2">
    <property type="entry name" value="RIBONUCLEASE VAPC16"/>
    <property type="match status" value="1"/>
</dbReference>
<dbReference type="InterPro" id="IPR052919">
    <property type="entry name" value="TA_system_RNase"/>
</dbReference>
<organism evidence="2">
    <name type="scientific">freshwater metagenome</name>
    <dbReference type="NCBI Taxonomy" id="449393"/>
    <lineage>
        <taxon>unclassified sequences</taxon>
        <taxon>metagenomes</taxon>
        <taxon>ecological metagenomes</taxon>
    </lineage>
</organism>
<sequence length="127" mass="13999">MYLLDTSVVLAYILTPKRLGTKTMRLFQKPNQMIVCSVSIAEIYVKQMLGKLELESPIDTLVPDFGFRSSGFSLEMAMELPSLSGLVGHDPFDRMIAATAMATGSTLITSDRALLGLGFDWIVDSYK</sequence>
<feature type="domain" description="PIN" evidence="1">
    <location>
        <begin position="2"/>
        <end position="114"/>
    </location>
</feature>
<name>A0A6J6JEM1_9ZZZZ</name>
<dbReference type="AlphaFoldDB" id="A0A6J6JEM1"/>
<accession>A0A6J6JEM1</accession>
<dbReference type="SUPFAM" id="SSF88723">
    <property type="entry name" value="PIN domain-like"/>
    <property type="match status" value="1"/>
</dbReference>
<dbReference type="CDD" id="cd09872">
    <property type="entry name" value="PIN_Sll0205-like"/>
    <property type="match status" value="1"/>
</dbReference>
<dbReference type="InterPro" id="IPR041705">
    <property type="entry name" value="PIN_Sll0205"/>
</dbReference>
<gene>
    <name evidence="2" type="ORF">UFOPK2032_00914</name>
</gene>
<evidence type="ECO:0000259" key="1">
    <source>
        <dbReference type="Pfam" id="PF01850"/>
    </source>
</evidence>
<dbReference type="InterPro" id="IPR029060">
    <property type="entry name" value="PIN-like_dom_sf"/>
</dbReference>
<dbReference type="InterPro" id="IPR002716">
    <property type="entry name" value="PIN_dom"/>
</dbReference>
<dbReference type="Pfam" id="PF01850">
    <property type="entry name" value="PIN"/>
    <property type="match status" value="1"/>
</dbReference>
<dbReference type="EMBL" id="CAEZVM010000039">
    <property type="protein sequence ID" value="CAB4635522.1"/>
    <property type="molecule type" value="Genomic_DNA"/>
</dbReference>
<proteinExistence type="predicted"/>
<reference evidence="2" key="1">
    <citation type="submission" date="2020-05" db="EMBL/GenBank/DDBJ databases">
        <authorList>
            <person name="Chiriac C."/>
            <person name="Salcher M."/>
            <person name="Ghai R."/>
            <person name="Kavagutti S V."/>
        </authorList>
    </citation>
    <scope>NUCLEOTIDE SEQUENCE</scope>
</reference>
<dbReference type="PANTHER" id="PTHR36173">
    <property type="entry name" value="RIBONUCLEASE VAPC16-RELATED"/>
    <property type="match status" value="1"/>
</dbReference>